<dbReference type="FunFam" id="3.30.1050.10:FF:000015">
    <property type="entry name" value="Non-specific lipid-transfer protein-like 1"/>
    <property type="match status" value="1"/>
</dbReference>
<dbReference type="GO" id="GO:0005829">
    <property type="term" value="C:cytosol"/>
    <property type="evidence" value="ECO:0007669"/>
    <property type="project" value="TreeGrafter"/>
</dbReference>
<dbReference type="SUPFAM" id="SSF55718">
    <property type="entry name" value="SCP-like"/>
    <property type="match status" value="1"/>
</dbReference>
<accession>A0A2A2LUS5</accession>
<dbReference type="STRING" id="2018661.A0A2A2LUS5"/>
<protein>
    <recommendedName>
        <fullName evidence="1">SCP2 domain-containing protein</fullName>
    </recommendedName>
</protein>
<evidence type="ECO:0000259" key="1">
    <source>
        <dbReference type="Pfam" id="PF02036"/>
    </source>
</evidence>
<dbReference type="AlphaFoldDB" id="A0A2A2LUS5"/>
<dbReference type="Gene3D" id="3.30.1050.10">
    <property type="entry name" value="SCP2 sterol-binding domain"/>
    <property type="match status" value="1"/>
</dbReference>
<evidence type="ECO:0000313" key="2">
    <source>
        <dbReference type="EMBL" id="PAV89940.1"/>
    </source>
</evidence>
<organism evidence="2 3">
    <name type="scientific">Diploscapter pachys</name>
    <dbReference type="NCBI Taxonomy" id="2018661"/>
    <lineage>
        <taxon>Eukaryota</taxon>
        <taxon>Metazoa</taxon>
        <taxon>Ecdysozoa</taxon>
        <taxon>Nematoda</taxon>
        <taxon>Chromadorea</taxon>
        <taxon>Rhabditida</taxon>
        <taxon>Rhabditina</taxon>
        <taxon>Rhabditomorpha</taxon>
        <taxon>Rhabditoidea</taxon>
        <taxon>Rhabditidae</taxon>
        <taxon>Diploscapter</taxon>
    </lineage>
</organism>
<evidence type="ECO:0000313" key="3">
    <source>
        <dbReference type="Proteomes" id="UP000218231"/>
    </source>
</evidence>
<feature type="domain" description="SCP2" evidence="1">
    <location>
        <begin position="9"/>
        <end position="109"/>
    </location>
</feature>
<dbReference type="Proteomes" id="UP000218231">
    <property type="component" value="Unassembled WGS sequence"/>
</dbReference>
<dbReference type="PANTHER" id="PTHR10094:SF25">
    <property type="entry name" value="SCP2 STEROL-BINDING DOMAIN-CONTAINING PROTEIN 1"/>
    <property type="match status" value="1"/>
</dbReference>
<dbReference type="InterPro" id="IPR003033">
    <property type="entry name" value="SCP2_sterol-bd_dom"/>
</dbReference>
<gene>
    <name evidence="2" type="ORF">WR25_15252</name>
</gene>
<sequence length="117" mass="13273">MTFKSDAVFDEIKERINTEKELVKKVSTAFRITVTASDGTVKKWTVDTKSEPAYVGNEDREVEVEINIKDDDFMKIAQGKMKPDQAFMQGKMKLKGNITKAMKLKTILDPSILKSKL</sequence>
<name>A0A2A2LUS5_9BILA</name>
<dbReference type="PANTHER" id="PTHR10094">
    <property type="entry name" value="STEROL CARRIER PROTEIN 2 SCP-2 FAMILY PROTEIN"/>
    <property type="match status" value="1"/>
</dbReference>
<dbReference type="InterPro" id="IPR036527">
    <property type="entry name" value="SCP2_sterol-bd_dom_sf"/>
</dbReference>
<reference evidence="2 3" key="1">
    <citation type="journal article" date="2017" name="Curr. Biol.">
        <title>Genome architecture and evolution of a unichromosomal asexual nematode.</title>
        <authorList>
            <person name="Fradin H."/>
            <person name="Zegar C."/>
            <person name="Gutwein M."/>
            <person name="Lucas J."/>
            <person name="Kovtun M."/>
            <person name="Corcoran D."/>
            <person name="Baugh L.R."/>
            <person name="Kiontke K."/>
            <person name="Gunsalus K."/>
            <person name="Fitch D.H."/>
            <person name="Piano F."/>
        </authorList>
    </citation>
    <scope>NUCLEOTIDE SEQUENCE [LARGE SCALE GENOMIC DNA]</scope>
    <source>
        <strain evidence="2">PF1309</strain>
    </source>
</reference>
<comment type="caution">
    <text evidence="2">The sequence shown here is derived from an EMBL/GenBank/DDBJ whole genome shotgun (WGS) entry which is preliminary data.</text>
</comment>
<dbReference type="OrthoDB" id="3592703at2759"/>
<dbReference type="EMBL" id="LIAE01006417">
    <property type="protein sequence ID" value="PAV89940.1"/>
    <property type="molecule type" value="Genomic_DNA"/>
</dbReference>
<keyword evidence="3" id="KW-1185">Reference proteome</keyword>
<proteinExistence type="predicted"/>
<dbReference type="Pfam" id="PF02036">
    <property type="entry name" value="SCP2"/>
    <property type="match status" value="1"/>
</dbReference>